<dbReference type="SUPFAM" id="SSF55681">
    <property type="entry name" value="Class II aaRS and biotin synthetases"/>
    <property type="match status" value="1"/>
</dbReference>
<dbReference type="InterPro" id="IPR045864">
    <property type="entry name" value="aa-tRNA-synth_II/BPL/LPL"/>
</dbReference>
<proteinExistence type="predicted"/>
<dbReference type="PANTHER" id="PTHR43707:SF1">
    <property type="entry name" value="HISTIDINE--TRNA LIGASE, MITOCHONDRIAL-RELATED"/>
    <property type="match status" value="1"/>
</dbReference>
<dbReference type="GO" id="GO:0004821">
    <property type="term" value="F:histidine-tRNA ligase activity"/>
    <property type="evidence" value="ECO:0007669"/>
    <property type="project" value="TreeGrafter"/>
</dbReference>
<dbReference type="Pfam" id="PF13393">
    <property type="entry name" value="tRNA-synt_His"/>
    <property type="match status" value="2"/>
</dbReference>
<sequence length="407" mass="44471">MNEKLAGPTKSVARLGGMKDLSQDAWRTKRDLQDRLGELIGSFGYRHLETPILEPTDLFLRKSGGALASKIYSFTDPGSNSVSLRPEFTSSIMRHYLECADATQLPVRWQYSGPVFRYEVSHPEANGQFTQIGAELLGSSGITADAEVLGLAAQVLSKAEVADWRLQLADLDVLNSVLDAVGVSERARNFIIDNVPKLKQGHQVIPQVLEEAHRLHLTEQYANEDYLVEAVQGLDDSQARVVLRGLLKWNAADQLGQRSAEEVVDRLLRKLRGSDEGRTLERGLELASDLAAIRGEPKEALAGVEAVVRESGAKPEAFERLSQLLTLVLSDPTIGDHLELDFGLVRGLAYYNGIVFEVTHSSWPESLGGGGRYDGLAKALGSRDIVPALGFAYNLEALLTVGKGWTV</sequence>
<dbReference type="InterPro" id="IPR004516">
    <property type="entry name" value="HisRS/HisZ"/>
</dbReference>
<dbReference type="AlphaFoldDB" id="B3TCH6"/>
<protein>
    <submittedName>
        <fullName evidence="2">Putative tRNA synthetase class II core domain (G, H, P, S and T)</fullName>
    </submittedName>
</protein>
<reference evidence="2" key="1">
    <citation type="journal article" date="2008" name="ISME J.">
        <title>Genomic patterns of recombination, clonal divergence and environment in marine microbial populations.</title>
        <authorList>
            <person name="Konstantinidis K.T."/>
            <person name="Delong E.F."/>
        </authorList>
    </citation>
    <scope>NUCLEOTIDE SEQUENCE</scope>
</reference>
<dbReference type="InterPro" id="IPR006195">
    <property type="entry name" value="aa-tRNA-synth_II"/>
</dbReference>
<accession>B3TCH6</accession>
<dbReference type="PROSITE" id="PS50862">
    <property type="entry name" value="AA_TRNA_LIGASE_II"/>
    <property type="match status" value="1"/>
</dbReference>
<dbReference type="CDD" id="cd00773">
    <property type="entry name" value="HisRS-like_core"/>
    <property type="match status" value="1"/>
</dbReference>
<organism evidence="2">
    <name type="scientific">uncultured marine microorganism HF4000_APKG10K24</name>
    <dbReference type="NCBI Taxonomy" id="455562"/>
    <lineage>
        <taxon>unclassified sequences</taxon>
        <taxon>environmental samples</taxon>
    </lineage>
</organism>
<keyword evidence="2" id="KW-0436">Ligase</keyword>
<dbReference type="Gene3D" id="3.30.930.10">
    <property type="entry name" value="Bira Bifunctional Protein, Domain 2"/>
    <property type="match status" value="2"/>
</dbReference>
<name>B3TCH6_9ZZZZ</name>
<dbReference type="PIRSF" id="PIRSF001549">
    <property type="entry name" value="His-tRNA_synth"/>
    <property type="match status" value="1"/>
</dbReference>
<gene>
    <name evidence="2" type="ORF">ALOHA_HF4000APKG10K24ctg1g16</name>
</gene>
<dbReference type="EMBL" id="EU016671">
    <property type="protein sequence ID" value="ABZ10285.1"/>
    <property type="molecule type" value="Genomic_DNA"/>
</dbReference>
<evidence type="ECO:0000259" key="1">
    <source>
        <dbReference type="PROSITE" id="PS50862"/>
    </source>
</evidence>
<keyword evidence="2" id="KW-0030">Aminoacyl-tRNA synthetase</keyword>
<feature type="domain" description="Aminoacyl-transfer RNA synthetases class-II family profile" evidence="1">
    <location>
        <begin position="17"/>
        <end position="389"/>
    </location>
</feature>
<evidence type="ECO:0000313" key="2">
    <source>
        <dbReference type="EMBL" id="ABZ10285.1"/>
    </source>
</evidence>
<dbReference type="InterPro" id="IPR041715">
    <property type="entry name" value="HisRS-like_core"/>
</dbReference>
<dbReference type="PANTHER" id="PTHR43707">
    <property type="entry name" value="HISTIDYL-TRNA SYNTHETASE"/>
    <property type="match status" value="1"/>
</dbReference>